<dbReference type="Gene3D" id="3.30.420.10">
    <property type="entry name" value="Ribonuclease H-like superfamily/Ribonuclease H"/>
    <property type="match status" value="1"/>
</dbReference>
<dbReference type="RefSeq" id="WP_186743089.1">
    <property type="nucleotide sequence ID" value="NZ_CP060394.1"/>
</dbReference>
<proteinExistence type="predicted"/>
<keyword evidence="3" id="KW-1185">Reference proteome</keyword>
<reference evidence="2 3" key="1">
    <citation type="submission" date="2020-08" db="EMBL/GenBank/DDBJ databases">
        <title>Edaphobacter telluris sp. nov. and Acidobacterium dinghuensis sp. nov., two acidobacteria isolated from forest soil.</title>
        <authorList>
            <person name="Fu J."/>
            <person name="Qiu L."/>
        </authorList>
    </citation>
    <scope>NUCLEOTIDE SEQUENCE [LARGE SCALE GENOMIC DNA]</scope>
    <source>
        <strain evidence="2">4Y35</strain>
    </source>
</reference>
<evidence type="ECO:0000259" key="1">
    <source>
        <dbReference type="PROSITE" id="PS50994"/>
    </source>
</evidence>
<name>A0A7G8BHW3_9BACT</name>
<evidence type="ECO:0000313" key="3">
    <source>
        <dbReference type="Proteomes" id="UP000515312"/>
    </source>
</evidence>
<dbReference type="InterPro" id="IPR012337">
    <property type="entry name" value="RNaseH-like_sf"/>
</dbReference>
<dbReference type="AlphaFoldDB" id="A0A7G8BHW3"/>
<accession>A0A7G8BHW3</accession>
<feature type="domain" description="Integrase catalytic" evidence="1">
    <location>
        <begin position="157"/>
        <end position="272"/>
    </location>
</feature>
<organism evidence="2 3">
    <name type="scientific">Alloacidobacterium dinghuense</name>
    <dbReference type="NCBI Taxonomy" id="2763107"/>
    <lineage>
        <taxon>Bacteria</taxon>
        <taxon>Pseudomonadati</taxon>
        <taxon>Acidobacteriota</taxon>
        <taxon>Terriglobia</taxon>
        <taxon>Terriglobales</taxon>
        <taxon>Acidobacteriaceae</taxon>
        <taxon>Alloacidobacterium</taxon>
    </lineage>
</organism>
<dbReference type="InterPro" id="IPR036397">
    <property type="entry name" value="RNaseH_sf"/>
</dbReference>
<gene>
    <name evidence="2" type="ORF">H7849_24585</name>
</gene>
<dbReference type="Pfam" id="PF00665">
    <property type="entry name" value="rve"/>
    <property type="match status" value="1"/>
</dbReference>
<dbReference type="Proteomes" id="UP000515312">
    <property type="component" value="Chromosome"/>
</dbReference>
<dbReference type="KEGG" id="adin:H7849_24585"/>
<dbReference type="GO" id="GO:0003676">
    <property type="term" value="F:nucleic acid binding"/>
    <property type="evidence" value="ECO:0007669"/>
    <property type="project" value="InterPro"/>
</dbReference>
<dbReference type="PROSITE" id="PS50994">
    <property type="entry name" value="INTEGRASE"/>
    <property type="match status" value="1"/>
</dbReference>
<dbReference type="GO" id="GO:0015074">
    <property type="term" value="P:DNA integration"/>
    <property type="evidence" value="ECO:0007669"/>
    <property type="project" value="InterPro"/>
</dbReference>
<dbReference type="EMBL" id="CP060394">
    <property type="protein sequence ID" value="QNI32133.1"/>
    <property type="molecule type" value="Genomic_DNA"/>
</dbReference>
<protein>
    <submittedName>
        <fullName evidence="2">Transposase</fullName>
    </submittedName>
</protein>
<dbReference type="InterPro" id="IPR001584">
    <property type="entry name" value="Integrase_cat-core"/>
</dbReference>
<evidence type="ECO:0000313" key="2">
    <source>
        <dbReference type="EMBL" id="QNI32133.1"/>
    </source>
</evidence>
<dbReference type="Pfam" id="PF13565">
    <property type="entry name" value="HTH_32"/>
    <property type="match status" value="1"/>
</dbReference>
<sequence>MLYKMSPDILYTPRRAQRAAECKGEMGWKTMDVRQQRVEFVVAATRGEKPFSRLCEEFGVSRPTGYLWWKRYRSGGLEGIAEQSRKPHASPTRIRESLEEQVMALRRRYPDWGARKLSVLLERSGQQLPPSTIHRILRRHDLVRDRLQSSRCCQRFERSHPNELWQMDFKGPSGWNQEVGPLSILDDHSRYLIGLRALGSTQAEPVREQLEEAFLRCGVPEAMLMDHGIPWWGRDPAGADEDLRLADAARDPAVLERGAAPADTRQSGAFPRHAAAFHPEEAPVGAAHAAVAG</sequence>
<dbReference type="SUPFAM" id="SSF53098">
    <property type="entry name" value="Ribonuclease H-like"/>
    <property type="match status" value="1"/>
</dbReference>
<dbReference type="InterPro" id="IPR009057">
    <property type="entry name" value="Homeodomain-like_sf"/>
</dbReference>
<dbReference type="SUPFAM" id="SSF46689">
    <property type="entry name" value="Homeodomain-like"/>
    <property type="match status" value="1"/>
</dbReference>